<dbReference type="InterPro" id="IPR051540">
    <property type="entry name" value="S-2-haloacid_dehalogenase"/>
</dbReference>
<dbReference type="OrthoDB" id="40579at2759"/>
<accession>A0A319BXG5</accession>
<dbReference type="GO" id="GO:0016791">
    <property type="term" value="F:phosphatase activity"/>
    <property type="evidence" value="ECO:0007669"/>
    <property type="project" value="UniProtKB-ARBA"/>
</dbReference>
<dbReference type="SFLD" id="SFLDS00003">
    <property type="entry name" value="Haloacid_Dehalogenase"/>
    <property type="match status" value="1"/>
</dbReference>
<dbReference type="GeneID" id="37141548"/>
<dbReference type="Gene3D" id="1.10.150.240">
    <property type="entry name" value="Putative phosphatase, domain 2"/>
    <property type="match status" value="1"/>
</dbReference>
<dbReference type="SUPFAM" id="SSF56784">
    <property type="entry name" value="HAD-like"/>
    <property type="match status" value="1"/>
</dbReference>
<reference evidence="3 4" key="1">
    <citation type="submission" date="2016-12" db="EMBL/GenBank/DDBJ databases">
        <title>The genomes of Aspergillus section Nigri reveals drivers in fungal speciation.</title>
        <authorList>
            <consortium name="DOE Joint Genome Institute"/>
            <person name="Vesth T.C."/>
            <person name="Nybo J."/>
            <person name="Theobald S."/>
            <person name="Brandl J."/>
            <person name="Frisvad J.C."/>
            <person name="Nielsen K.F."/>
            <person name="Lyhne E.K."/>
            <person name="Kogle M.E."/>
            <person name="Kuo A."/>
            <person name="Riley R."/>
            <person name="Clum A."/>
            <person name="Nolan M."/>
            <person name="Lipzen A."/>
            <person name="Salamov A."/>
            <person name="Henrissat B."/>
            <person name="Wiebenga A."/>
            <person name="De Vries R.P."/>
            <person name="Grigoriev I.V."/>
            <person name="Mortensen U.H."/>
            <person name="Andersen M.R."/>
            <person name="Baker S.E."/>
        </authorList>
    </citation>
    <scope>NUCLEOTIDE SEQUENCE [LARGE SCALE GENOMIC DNA]</scope>
    <source>
        <strain evidence="3 4">CBS 121591</strain>
    </source>
</reference>
<dbReference type="SFLD" id="SFLDG01129">
    <property type="entry name" value="C1.5:_HAD__Beta-PGM__Phosphata"/>
    <property type="match status" value="1"/>
</dbReference>
<sequence>MDSNQLTPPRLILGSTTTIWNVDISRYQAPSHQFYADPSLREFTYSLMANTSLLKGLFFDVFGTVVEWRNCVASSLREAAERALRDPKKTLSLALRARATAMSSNDWQELVEEWRASYGQFTRKFDPSQTFISIDEHHFDSIQKLLHQYDLKGLFTEDEQWELVFSWHRLEPWPDSVKGLELLNRRFRTCTLSNGNISLLRDLQRHGSLPFTDIVSAQHFEAYKPSPQVYTGAAKRFGLDPCNCAMVAAHLYDLKAAKALGFATIYVERNDENLTPQEIAQAKEQYVDEWVDGATDGLIEVARRLGIQEEPDLASTCSVGSDLDSV</sequence>
<dbReference type="AlphaFoldDB" id="A0A319BXG5"/>
<dbReference type="InterPro" id="IPR023214">
    <property type="entry name" value="HAD_sf"/>
</dbReference>
<dbReference type="PANTHER" id="PTHR43316:SF3">
    <property type="entry name" value="HALOACID DEHALOGENASE, TYPE II (AFU_ORTHOLOGUE AFUA_2G07750)-RELATED"/>
    <property type="match status" value="1"/>
</dbReference>
<dbReference type="VEuPathDB" id="FungiDB:BO82DRAFT_395759"/>
<dbReference type="GO" id="GO:0019120">
    <property type="term" value="F:hydrolase activity, acting on acid halide bonds, in C-halide compounds"/>
    <property type="evidence" value="ECO:0007669"/>
    <property type="project" value="InterPro"/>
</dbReference>
<evidence type="ECO:0000256" key="2">
    <source>
        <dbReference type="ARBA" id="ARBA00022801"/>
    </source>
</evidence>
<dbReference type="Proteomes" id="UP000248340">
    <property type="component" value="Unassembled WGS sequence"/>
</dbReference>
<dbReference type="STRING" id="1448315.A0A319BXG5"/>
<evidence type="ECO:0000256" key="1">
    <source>
        <dbReference type="ARBA" id="ARBA00008106"/>
    </source>
</evidence>
<name>A0A319BXG5_9EURO</name>
<dbReference type="Gene3D" id="3.40.50.1000">
    <property type="entry name" value="HAD superfamily/HAD-like"/>
    <property type="match status" value="1"/>
</dbReference>
<proteinExistence type="inferred from homology"/>
<evidence type="ECO:0000313" key="4">
    <source>
        <dbReference type="Proteomes" id="UP000248340"/>
    </source>
</evidence>
<evidence type="ECO:0000313" key="3">
    <source>
        <dbReference type="EMBL" id="PYH76941.1"/>
    </source>
</evidence>
<comment type="similarity">
    <text evidence="1">Belongs to the HAD-like hydrolase superfamily. S-2-haloalkanoic acid dehalogenase family.</text>
</comment>
<protein>
    <submittedName>
        <fullName evidence="3">Haloacid dehalogenase, type II</fullName>
    </submittedName>
</protein>
<dbReference type="PANTHER" id="PTHR43316">
    <property type="entry name" value="HYDROLASE, HALOACID DELAHOGENASE-RELATED"/>
    <property type="match status" value="1"/>
</dbReference>
<keyword evidence="4" id="KW-1185">Reference proteome</keyword>
<dbReference type="InterPro" id="IPR006439">
    <property type="entry name" value="HAD-SF_hydro_IA"/>
</dbReference>
<dbReference type="RefSeq" id="XP_025487141.1">
    <property type="nucleotide sequence ID" value="XM_025638806.1"/>
</dbReference>
<dbReference type="NCBIfam" id="TIGR01428">
    <property type="entry name" value="HAD_type_II"/>
    <property type="match status" value="1"/>
</dbReference>
<keyword evidence="2" id="KW-0378">Hydrolase</keyword>
<organism evidence="3 4">
    <name type="scientific">Aspergillus uvarum CBS 121591</name>
    <dbReference type="NCBI Taxonomy" id="1448315"/>
    <lineage>
        <taxon>Eukaryota</taxon>
        <taxon>Fungi</taxon>
        <taxon>Dikarya</taxon>
        <taxon>Ascomycota</taxon>
        <taxon>Pezizomycotina</taxon>
        <taxon>Eurotiomycetes</taxon>
        <taxon>Eurotiomycetidae</taxon>
        <taxon>Eurotiales</taxon>
        <taxon>Aspergillaceae</taxon>
        <taxon>Aspergillus</taxon>
        <taxon>Aspergillus subgen. Circumdati</taxon>
    </lineage>
</organism>
<gene>
    <name evidence="3" type="ORF">BO82DRAFT_395759</name>
</gene>
<dbReference type="PRINTS" id="PR00413">
    <property type="entry name" value="HADHALOGNASE"/>
</dbReference>
<dbReference type="InterPro" id="IPR036412">
    <property type="entry name" value="HAD-like_sf"/>
</dbReference>
<dbReference type="InterPro" id="IPR023198">
    <property type="entry name" value="PGP-like_dom2"/>
</dbReference>
<dbReference type="Pfam" id="PF00702">
    <property type="entry name" value="Hydrolase"/>
    <property type="match status" value="1"/>
</dbReference>
<dbReference type="EMBL" id="KZ821748">
    <property type="protein sequence ID" value="PYH76941.1"/>
    <property type="molecule type" value="Genomic_DNA"/>
</dbReference>
<dbReference type="InterPro" id="IPR006328">
    <property type="entry name" value="2-HAD"/>
</dbReference>
<dbReference type="NCBIfam" id="TIGR01493">
    <property type="entry name" value="HAD-SF-IA-v2"/>
    <property type="match status" value="1"/>
</dbReference>